<accession>A0A251UXN1</accession>
<keyword evidence="1" id="KW-0472">Membrane</keyword>
<dbReference type="InParanoid" id="A0A251UXN1"/>
<gene>
    <name evidence="2" type="ORF">HannXRQ_Chr04g0107351</name>
</gene>
<protein>
    <submittedName>
        <fullName evidence="2">Uncharacterized protein</fullName>
    </submittedName>
</protein>
<name>A0A251UXN1_HELAN</name>
<keyword evidence="1" id="KW-1133">Transmembrane helix</keyword>
<reference evidence="3" key="1">
    <citation type="journal article" date="2017" name="Nature">
        <title>The sunflower genome provides insights into oil metabolism, flowering and Asterid evolution.</title>
        <authorList>
            <person name="Badouin H."/>
            <person name="Gouzy J."/>
            <person name="Grassa C.J."/>
            <person name="Murat F."/>
            <person name="Staton S.E."/>
            <person name="Cottret L."/>
            <person name="Lelandais-Briere C."/>
            <person name="Owens G.L."/>
            <person name="Carrere S."/>
            <person name="Mayjonade B."/>
            <person name="Legrand L."/>
            <person name="Gill N."/>
            <person name="Kane N.C."/>
            <person name="Bowers J.E."/>
            <person name="Hubner S."/>
            <person name="Bellec A."/>
            <person name="Berard A."/>
            <person name="Berges H."/>
            <person name="Blanchet N."/>
            <person name="Boniface M.C."/>
            <person name="Brunel D."/>
            <person name="Catrice O."/>
            <person name="Chaidir N."/>
            <person name="Claudel C."/>
            <person name="Donnadieu C."/>
            <person name="Faraut T."/>
            <person name="Fievet G."/>
            <person name="Helmstetter N."/>
            <person name="King M."/>
            <person name="Knapp S.J."/>
            <person name="Lai Z."/>
            <person name="Le Paslier M.C."/>
            <person name="Lippi Y."/>
            <person name="Lorenzon L."/>
            <person name="Mandel J.R."/>
            <person name="Marage G."/>
            <person name="Marchand G."/>
            <person name="Marquand E."/>
            <person name="Bret-Mestries E."/>
            <person name="Morien E."/>
            <person name="Nambeesan S."/>
            <person name="Nguyen T."/>
            <person name="Pegot-Espagnet P."/>
            <person name="Pouilly N."/>
            <person name="Raftis F."/>
            <person name="Sallet E."/>
            <person name="Schiex T."/>
            <person name="Thomas J."/>
            <person name="Vandecasteele C."/>
            <person name="Vares D."/>
            <person name="Vear F."/>
            <person name="Vautrin S."/>
            <person name="Crespi M."/>
            <person name="Mangin B."/>
            <person name="Burke J.M."/>
            <person name="Salse J."/>
            <person name="Munos S."/>
            <person name="Vincourt P."/>
            <person name="Rieseberg L.H."/>
            <person name="Langlade N.B."/>
        </authorList>
    </citation>
    <scope>NUCLEOTIDE SEQUENCE [LARGE SCALE GENOMIC DNA]</scope>
    <source>
        <strain evidence="3">cv. SF193</strain>
    </source>
</reference>
<dbReference type="EMBL" id="CM007893">
    <property type="protein sequence ID" value="OTG28098.1"/>
    <property type="molecule type" value="Genomic_DNA"/>
</dbReference>
<evidence type="ECO:0000256" key="1">
    <source>
        <dbReference type="SAM" id="Phobius"/>
    </source>
</evidence>
<keyword evidence="3" id="KW-1185">Reference proteome</keyword>
<sequence length="92" mass="11162">MTEPDDSIVKKPKHDQYRGLRMYGSHFEQCPPHVHIRWELAKTRMNPCSVSSFFYYNFTLDLFDVSFTLDDHVFWWGIYSIGLFLLFFFQLR</sequence>
<organism evidence="2 3">
    <name type="scientific">Helianthus annuus</name>
    <name type="common">Common sunflower</name>
    <dbReference type="NCBI Taxonomy" id="4232"/>
    <lineage>
        <taxon>Eukaryota</taxon>
        <taxon>Viridiplantae</taxon>
        <taxon>Streptophyta</taxon>
        <taxon>Embryophyta</taxon>
        <taxon>Tracheophyta</taxon>
        <taxon>Spermatophyta</taxon>
        <taxon>Magnoliopsida</taxon>
        <taxon>eudicotyledons</taxon>
        <taxon>Gunneridae</taxon>
        <taxon>Pentapetalae</taxon>
        <taxon>asterids</taxon>
        <taxon>campanulids</taxon>
        <taxon>Asterales</taxon>
        <taxon>Asteraceae</taxon>
        <taxon>Asteroideae</taxon>
        <taxon>Heliantheae alliance</taxon>
        <taxon>Heliantheae</taxon>
        <taxon>Helianthus</taxon>
    </lineage>
</organism>
<proteinExistence type="predicted"/>
<evidence type="ECO:0000313" key="3">
    <source>
        <dbReference type="Proteomes" id="UP000215914"/>
    </source>
</evidence>
<keyword evidence="1" id="KW-0812">Transmembrane</keyword>
<evidence type="ECO:0000313" key="2">
    <source>
        <dbReference type="EMBL" id="OTG28098.1"/>
    </source>
</evidence>
<dbReference type="Proteomes" id="UP000215914">
    <property type="component" value="Chromosome 4"/>
</dbReference>
<feature type="transmembrane region" description="Helical" evidence="1">
    <location>
        <begin position="73"/>
        <end position="91"/>
    </location>
</feature>
<dbReference type="AlphaFoldDB" id="A0A251UXN1"/>